<evidence type="ECO:0000256" key="1">
    <source>
        <dbReference type="ARBA" id="ARBA00004123"/>
    </source>
</evidence>
<dbReference type="GO" id="GO:0005634">
    <property type="term" value="C:nucleus"/>
    <property type="evidence" value="ECO:0007669"/>
    <property type="project" value="UniProtKB-SubCell"/>
</dbReference>
<keyword evidence="7" id="KW-1185">Reference proteome</keyword>
<evidence type="ECO:0000256" key="5">
    <source>
        <dbReference type="RuleBase" id="RU364132"/>
    </source>
</evidence>
<proteinExistence type="inferred from homology"/>
<sequence length="298" mass="34096">MVALLTGSVLNTSTSKYIPTEVHKELKFDLGNLAVFDDSHIDEDNLKTDNRELYLKELNKENVQALINSIWGLPTIRKDEVLLAQLPEPITPVPREKPVPEKRPPTKWERFAQLKGIKKRKKSRLVFDDVTGTYKPRWGHQRANDQSKDWLIELPKQADPYMDAFGEIKENKKGRILKNKKQQNNNNTNTIDVRPQALKKKALEREIVLTKKSTASLGRFDQKLKEEPKIKQAHAKKNKFASNIEPKKARGKEQSINKAILKKVIASIYRPIVKHIITSPFRCSAGALSLLITKVELV</sequence>
<dbReference type="Pfam" id="PF04939">
    <property type="entry name" value="RRS1"/>
    <property type="match status" value="1"/>
</dbReference>
<dbReference type="EMBL" id="JALNTZ010001274">
    <property type="protein sequence ID" value="KAJ3626908.1"/>
    <property type="molecule type" value="Genomic_DNA"/>
</dbReference>
<accession>A0AA38HJG8</accession>
<evidence type="ECO:0000256" key="3">
    <source>
        <dbReference type="ARBA" id="ARBA00022517"/>
    </source>
</evidence>
<dbReference type="Proteomes" id="UP001168821">
    <property type="component" value="Unassembled WGS sequence"/>
</dbReference>
<dbReference type="GO" id="GO:0042254">
    <property type="term" value="P:ribosome biogenesis"/>
    <property type="evidence" value="ECO:0007669"/>
    <property type="project" value="UniProtKB-KW"/>
</dbReference>
<organism evidence="6 7">
    <name type="scientific">Zophobas morio</name>
    <dbReference type="NCBI Taxonomy" id="2755281"/>
    <lineage>
        <taxon>Eukaryota</taxon>
        <taxon>Metazoa</taxon>
        <taxon>Ecdysozoa</taxon>
        <taxon>Arthropoda</taxon>
        <taxon>Hexapoda</taxon>
        <taxon>Insecta</taxon>
        <taxon>Pterygota</taxon>
        <taxon>Neoptera</taxon>
        <taxon>Endopterygota</taxon>
        <taxon>Coleoptera</taxon>
        <taxon>Polyphaga</taxon>
        <taxon>Cucujiformia</taxon>
        <taxon>Tenebrionidae</taxon>
        <taxon>Zophobas</taxon>
    </lineage>
</organism>
<evidence type="ECO:0000256" key="2">
    <source>
        <dbReference type="ARBA" id="ARBA00010077"/>
    </source>
</evidence>
<dbReference type="InterPro" id="IPR007023">
    <property type="entry name" value="Ribosom_reg"/>
</dbReference>
<evidence type="ECO:0000313" key="7">
    <source>
        <dbReference type="Proteomes" id="UP001168821"/>
    </source>
</evidence>
<reference evidence="6" key="1">
    <citation type="journal article" date="2023" name="G3 (Bethesda)">
        <title>Whole genome assemblies of Zophobas morio and Tenebrio molitor.</title>
        <authorList>
            <person name="Kaur S."/>
            <person name="Stinson S.A."/>
            <person name="diCenzo G.C."/>
        </authorList>
    </citation>
    <scope>NUCLEOTIDE SEQUENCE</scope>
    <source>
        <strain evidence="6">QUZm001</strain>
    </source>
</reference>
<gene>
    <name evidence="6" type="ORF">Zmor_004146</name>
</gene>
<name>A0AA38HJG8_9CUCU</name>
<evidence type="ECO:0000313" key="6">
    <source>
        <dbReference type="EMBL" id="KAJ3626908.1"/>
    </source>
</evidence>
<comment type="caution">
    <text evidence="6">The sequence shown here is derived from an EMBL/GenBank/DDBJ whole genome shotgun (WGS) entry which is preliminary data.</text>
</comment>
<comment type="subcellular location">
    <subcellularLocation>
        <location evidence="1 5">Nucleus</location>
    </subcellularLocation>
</comment>
<keyword evidence="3 5" id="KW-0690">Ribosome biogenesis</keyword>
<comment type="function">
    <text evidence="5">Involved in ribosomal large subunit assembly.</text>
</comment>
<keyword evidence="4 5" id="KW-0539">Nucleus</keyword>
<dbReference type="AlphaFoldDB" id="A0AA38HJG8"/>
<comment type="similarity">
    <text evidence="2 5">Belongs to the RRS1 family.</text>
</comment>
<protein>
    <recommendedName>
        <fullName evidence="5">Ribosome biogenesis regulatory protein</fullName>
    </recommendedName>
</protein>
<evidence type="ECO:0000256" key="4">
    <source>
        <dbReference type="ARBA" id="ARBA00023242"/>
    </source>
</evidence>